<evidence type="ECO:0000256" key="4">
    <source>
        <dbReference type="ARBA" id="ARBA00022771"/>
    </source>
</evidence>
<dbReference type="PROSITE" id="PS00028">
    <property type="entry name" value="ZINC_FINGER_C2H2_1"/>
    <property type="match status" value="5"/>
</dbReference>
<dbReference type="FunFam" id="3.30.160.60:FF:000100">
    <property type="entry name" value="Zinc finger 45-like"/>
    <property type="match status" value="1"/>
</dbReference>
<dbReference type="PROSITE" id="PS50157">
    <property type="entry name" value="ZINC_FINGER_C2H2_2"/>
    <property type="match status" value="5"/>
</dbReference>
<dbReference type="SUPFAM" id="SSF57667">
    <property type="entry name" value="beta-beta-alpha zinc fingers"/>
    <property type="match status" value="3"/>
</dbReference>
<dbReference type="InterPro" id="IPR050589">
    <property type="entry name" value="Ikaros_C2H2-ZF"/>
</dbReference>
<keyword evidence="2" id="KW-0479">Metal-binding</keyword>
<proteinExistence type="predicted"/>
<dbReference type="Proteomes" id="UP000265000">
    <property type="component" value="Unplaced"/>
</dbReference>
<feature type="region of interest" description="Disordered" evidence="11">
    <location>
        <begin position="78"/>
        <end position="100"/>
    </location>
</feature>
<dbReference type="Ensembl" id="ENSFHET00000032042.1">
    <property type="protein sequence ID" value="ENSFHEP00000012552.1"/>
    <property type="gene ID" value="ENSFHEG00000014023.1"/>
</dbReference>
<comment type="subcellular location">
    <subcellularLocation>
        <location evidence="1">Nucleus</location>
    </subcellularLocation>
</comment>
<dbReference type="SMART" id="SM00355">
    <property type="entry name" value="ZnF_C2H2"/>
    <property type="match status" value="5"/>
</dbReference>
<evidence type="ECO:0000256" key="11">
    <source>
        <dbReference type="SAM" id="MobiDB-lite"/>
    </source>
</evidence>
<dbReference type="STRING" id="8078.ENSFHEP00000012552"/>
<keyword evidence="4 10" id="KW-0863">Zinc-finger</keyword>
<feature type="domain" description="C2H2-type" evidence="12">
    <location>
        <begin position="278"/>
        <end position="305"/>
    </location>
</feature>
<evidence type="ECO:0000256" key="7">
    <source>
        <dbReference type="ARBA" id="ARBA00023125"/>
    </source>
</evidence>
<reference evidence="13" key="1">
    <citation type="submission" date="2025-08" db="UniProtKB">
        <authorList>
            <consortium name="Ensembl"/>
        </authorList>
    </citation>
    <scope>IDENTIFICATION</scope>
</reference>
<evidence type="ECO:0000256" key="6">
    <source>
        <dbReference type="ARBA" id="ARBA00023015"/>
    </source>
</evidence>
<keyword evidence="5" id="KW-0862">Zinc</keyword>
<dbReference type="InterPro" id="IPR013087">
    <property type="entry name" value="Znf_C2H2_type"/>
</dbReference>
<feature type="domain" description="C2H2-type" evidence="12">
    <location>
        <begin position="306"/>
        <end position="333"/>
    </location>
</feature>
<dbReference type="AlphaFoldDB" id="A0A3Q2PJL1"/>
<evidence type="ECO:0000256" key="2">
    <source>
        <dbReference type="ARBA" id="ARBA00022723"/>
    </source>
</evidence>
<keyword evidence="14" id="KW-1185">Reference proteome</keyword>
<protein>
    <recommendedName>
        <fullName evidence="12">C2H2-type domain-containing protein</fullName>
    </recommendedName>
</protein>
<feature type="domain" description="C2H2-type" evidence="12">
    <location>
        <begin position="250"/>
        <end position="277"/>
    </location>
</feature>
<feature type="domain" description="C2H2-type" evidence="12">
    <location>
        <begin position="334"/>
        <end position="361"/>
    </location>
</feature>
<evidence type="ECO:0000313" key="13">
    <source>
        <dbReference type="Ensembl" id="ENSFHEP00000012552.1"/>
    </source>
</evidence>
<evidence type="ECO:0000256" key="3">
    <source>
        <dbReference type="ARBA" id="ARBA00022737"/>
    </source>
</evidence>
<dbReference type="InterPro" id="IPR036236">
    <property type="entry name" value="Znf_C2H2_sf"/>
</dbReference>
<dbReference type="GO" id="GO:0003700">
    <property type="term" value="F:DNA-binding transcription factor activity"/>
    <property type="evidence" value="ECO:0007669"/>
    <property type="project" value="TreeGrafter"/>
</dbReference>
<feature type="region of interest" description="Disordered" evidence="11">
    <location>
        <begin position="143"/>
        <end position="193"/>
    </location>
</feature>
<dbReference type="FunFam" id="3.30.160.60:FF:000534">
    <property type="entry name" value="zinc finger protein 674"/>
    <property type="match status" value="1"/>
</dbReference>
<dbReference type="FunFam" id="3.30.160.60:FF:000646">
    <property type="entry name" value="Myeloid zinc finger 1"/>
    <property type="match status" value="1"/>
</dbReference>
<evidence type="ECO:0000256" key="5">
    <source>
        <dbReference type="ARBA" id="ARBA00022833"/>
    </source>
</evidence>
<dbReference type="GO" id="GO:0000978">
    <property type="term" value="F:RNA polymerase II cis-regulatory region sequence-specific DNA binding"/>
    <property type="evidence" value="ECO:0007669"/>
    <property type="project" value="TreeGrafter"/>
</dbReference>
<dbReference type="PANTHER" id="PTHR24404:SF114">
    <property type="entry name" value="KLUMPFUSS, ISOFORM B-RELATED"/>
    <property type="match status" value="1"/>
</dbReference>
<dbReference type="FunFam" id="3.30.160.60:FF:000446">
    <property type="entry name" value="Zinc finger protein"/>
    <property type="match status" value="1"/>
</dbReference>
<keyword evidence="8" id="KW-0804">Transcription</keyword>
<feature type="compositionally biased region" description="Basic and acidic residues" evidence="11">
    <location>
        <begin position="27"/>
        <end position="52"/>
    </location>
</feature>
<evidence type="ECO:0000259" key="12">
    <source>
        <dbReference type="PROSITE" id="PS50157"/>
    </source>
</evidence>
<feature type="domain" description="C2H2-type" evidence="12">
    <location>
        <begin position="222"/>
        <end position="249"/>
    </location>
</feature>
<dbReference type="PANTHER" id="PTHR24404">
    <property type="entry name" value="ZINC FINGER PROTEIN"/>
    <property type="match status" value="1"/>
</dbReference>
<keyword evidence="7" id="KW-0238">DNA-binding</keyword>
<dbReference type="GO" id="GO:0008270">
    <property type="term" value="F:zinc ion binding"/>
    <property type="evidence" value="ECO:0007669"/>
    <property type="project" value="UniProtKB-KW"/>
</dbReference>
<dbReference type="GO" id="GO:0005634">
    <property type="term" value="C:nucleus"/>
    <property type="evidence" value="ECO:0007669"/>
    <property type="project" value="UniProtKB-SubCell"/>
</dbReference>
<dbReference type="FunFam" id="3.30.160.60:FF:001249">
    <property type="entry name" value="CTCF"/>
    <property type="match status" value="2"/>
</dbReference>
<evidence type="ECO:0000256" key="10">
    <source>
        <dbReference type="PROSITE-ProRule" id="PRU00042"/>
    </source>
</evidence>
<feature type="region of interest" description="Disordered" evidence="11">
    <location>
        <begin position="1"/>
        <end position="55"/>
    </location>
</feature>
<sequence length="381" mass="43216">CVSVLAADVKEEAPEEQSPEGEQQESELLHIKEEQEEPRARQEGEQLLVKEETDTEFPLTAAPINNFKKKLIVKEASLDHRPPDDLHEPKPPHIDEEQKEVNISLPGEQFNGKEVINAIRFPVSAPPIKSLDNEQSLLLSQVYPDQNKGRELPEENYGEESSGIQDHGDACISSEAEDTEEDEEDSDVKHELKHLSDSGYKKCSTKKKNVESCRKGHTGVKLSCEDCGKTFIGKYALKTHMRIHTGQKPVCCDLCGQRFSHKSDFNRHMTIHKREKPFCCDLCGQRFTRKSNLNTHTRSHAGQKPFCCDLCGQRFTRKSNLNTHTRIHAGQKPVCCDLCGQRFSHKSDLNTHMRIHTGQKPFCCELCGQRFSRKSNLKTSL</sequence>
<dbReference type="Pfam" id="PF00096">
    <property type="entry name" value="zf-C2H2"/>
    <property type="match status" value="5"/>
</dbReference>
<evidence type="ECO:0000256" key="8">
    <source>
        <dbReference type="ARBA" id="ARBA00023163"/>
    </source>
</evidence>
<reference evidence="13" key="2">
    <citation type="submission" date="2025-09" db="UniProtKB">
        <authorList>
            <consortium name="Ensembl"/>
        </authorList>
    </citation>
    <scope>IDENTIFICATION</scope>
</reference>
<feature type="compositionally biased region" description="Acidic residues" evidence="11">
    <location>
        <begin position="175"/>
        <end position="186"/>
    </location>
</feature>
<organism evidence="13 14">
    <name type="scientific">Fundulus heteroclitus</name>
    <name type="common">Killifish</name>
    <name type="synonym">Mummichog</name>
    <dbReference type="NCBI Taxonomy" id="8078"/>
    <lineage>
        <taxon>Eukaryota</taxon>
        <taxon>Metazoa</taxon>
        <taxon>Chordata</taxon>
        <taxon>Craniata</taxon>
        <taxon>Vertebrata</taxon>
        <taxon>Euteleostomi</taxon>
        <taxon>Actinopterygii</taxon>
        <taxon>Neopterygii</taxon>
        <taxon>Teleostei</taxon>
        <taxon>Neoteleostei</taxon>
        <taxon>Acanthomorphata</taxon>
        <taxon>Ovalentaria</taxon>
        <taxon>Atherinomorphae</taxon>
        <taxon>Cyprinodontiformes</taxon>
        <taxon>Fundulidae</taxon>
        <taxon>Fundulus</taxon>
    </lineage>
</organism>
<keyword evidence="9" id="KW-0539">Nucleus</keyword>
<evidence type="ECO:0000256" key="1">
    <source>
        <dbReference type="ARBA" id="ARBA00004123"/>
    </source>
</evidence>
<keyword evidence="6" id="KW-0805">Transcription regulation</keyword>
<dbReference type="Gene3D" id="3.30.160.60">
    <property type="entry name" value="Classic Zinc Finger"/>
    <property type="match status" value="6"/>
</dbReference>
<accession>A0A3Q2PJL1</accession>
<evidence type="ECO:0000313" key="14">
    <source>
        <dbReference type="Proteomes" id="UP000265000"/>
    </source>
</evidence>
<feature type="compositionally biased region" description="Acidic residues" evidence="11">
    <location>
        <begin position="13"/>
        <end position="25"/>
    </location>
</feature>
<keyword evidence="3" id="KW-0677">Repeat</keyword>
<name>A0A3Q2PJL1_FUNHE</name>
<dbReference type="GeneTree" id="ENSGT00940000154308"/>
<dbReference type="GO" id="GO:0006357">
    <property type="term" value="P:regulation of transcription by RNA polymerase II"/>
    <property type="evidence" value="ECO:0007669"/>
    <property type="project" value="TreeGrafter"/>
</dbReference>
<evidence type="ECO:0000256" key="9">
    <source>
        <dbReference type="ARBA" id="ARBA00023242"/>
    </source>
</evidence>